<dbReference type="GO" id="GO:0004969">
    <property type="term" value="F:histamine receptor activity"/>
    <property type="evidence" value="ECO:0007669"/>
    <property type="project" value="InterPro"/>
</dbReference>
<feature type="chain" id="PRO_5034389535" evidence="3">
    <location>
        <begin position="26"/>
        <end position="281"/>
    </location>
</feature>
<dbReference type="KEGG" id="aplc:110979193"/>
<dbReference type="SMART" id="SM00209">
    <property type="entry name" value="TSP1"/>
    <property type="match status" value="1"/>
</dbReference>
<dbReference type="Pfam" id="PF00090">
    <property type="entry name" value="TSP_1"/>
    <property type="match status" value="1"/>
</dbReference>
<feature type="region of interest" description="Disordered" evidence="2">
    <location>
        <begin position="93"/>
        <end position="229"/>
    </location>
</feature>
<dbReference type="Gene3D" id="2.20.100.10">
    <property type="entry name" value="Thrombospondin type-1 (TSP1) repeat"/>
    <property type="match status" value="1"/>
</dbReference>
<evidence type="ECO:0000313" key="4">
    <source>
        <dbReference type="Proteomes" id="UP000694845"/>
    </source>
</evidence>
<dbReference type="GO" id="GO:0016020">
    <property type="term" value="C:membrane"/>
    <property type="evidence" value="ECO:0007669"/>
    <property type="project" value="InterPro"/>
</dbReference>
<keyword evidence="4" id="KW-1185">Reference proteome</keyword>
<sequence length="281" mass="30076">MFNQRKRGCVMWSSLLYLLVAIVLQDSTVPGKSTVGVSAAPGDHWGEWSQWDPCDKTCGKGARARWRDCVPASGEGFGGNCGAGEMLQVDEECGQANPPCSGQRGAGQNAPSPPNPMHNRPPPPPPPGRQQPRPPPPPPPPPPGRQQPPPPPPPPPRQQQFLPPQPPPYEQPPPPPPLPMGVPGQRPVPPVPPVFEDEVIDGAGLEPYGPMSEAGLGMAGNQNQRPVDSIDLPQFGDFDMGYDNDFPLSESKKSGSSVVLPKRHIVFSSVLVSIFLLLSKR</sequence>
<evidence type="ECO:0000313" key="5">
    <source>
        <dbReference type="RefSeq" id="XP_022090480.1"/>
    </source>
</evidence>
<evidence type="ECO:0000256" key="2">
    <source>
        <dbReference type="SAM" id="MobiDB-lite"/>
    </source>
</evidence>
<dbReference type="OMA" id="DEECGQA"/>
<dbReference type="RefSeq" id="XP_022090480.1">
    <property type="nucleotide sequence ID" value="XM_022234788.1"/>
</dbReference>
<feature type="compositionally biased region" description="Pro residues" evidence="2">
    <location>
        <begin position="111"/>
        <end position="193"/>
    </location>
</feature>
<dbReference type="InterPro" id="IPR003980">
    <property type="entry name" value="Histamine_H3_rcpt"/>
</dbReference>
<organism evidence="4 5">
    <name type="scientific">Acanthaster planci</name>
    <name type="common">Crown-of-thorns starfish</name>
    <dbReference type="NCBI Taxonomy" id="133434"/>
    <lineage>
        <taxon>Eukaryota</taxon>
        <taxon>Metazoa</taxon>
        <taxon>Echinodermata</taxon>
        <taxon>Eleutherozoa</taxon>
        <taxon>Asterozoa</taxon>
        <taxon>Asteroidea</taxon>
        <taxon>Valvatacea</taxon>
        <taxon>Valvatida</taxon>
        <taxon>Acanthasteridae</taxon>
        <taxon>Acanthaster</taxon>
    </lineage>
</organism>
<keyword evidence="1" id="KW-0597">Phosphoprotein</keyword>
<dbReference type="PROSITE" id="PS50092">
    <property type="entry name" value="TSP1"/>
    <property type="match status" value="1"/>
</dbReference>
<gene>
    <name evidence="5" type="primary">LOC110979193</name>
</gene>
<dbReference type="PRINTS" id="PR01471">
    <property type="entry name" value="HISTAMINEH3R"/>
</dbReference>
<keyword evidence="3" id="KW-0732">Signal</keyword>
<proteinExistence type="predicted"/>
<dbReference type="Proteomes" id="UP000694845">
    <property type="component" value="Unplaced"/>
</dbReference>
<dbReference type="GeneID" id="110979193"/>
<reference evidence="5" key="1">
    <citation type="submission" date="2025-08" db="UniProtKB">
        <authorList>
            <consortium name="RefSeq"/>
        </authorList>
    </citation>
    <scope>IDENTIFICATION</scope>
</reference>
<feature type="signal peptide" evidence="3">
    <location>
        <begin position="1"/>
        <end position="25"/>
    </location>
</feature>
<evidence type="ECO:0000256" key="3">
    <source>
        <dbReference type="SAM" id="SignalP"/>
    </source>
</evidence>
<evidence type="ECO:0000256" key="1">
    <source>
        <dbReference type="ARBA" id="ARBA00022553"/>
    </source>
</evidence>
<dbReference type="AlphaFoldDB" id="A0A8B7YDN0"/>
<accession>A0A8B7YDN0</accession>
<protein>
    <submittedName>
        <fullName evidence="5">Formin-1-like</fullName>
    </submittedName>
</protein>
<dbReference type="InterPro" id="IPR000884">
    <property type="entry name" value="TSP1_rpt"/>
</dbReference>
<dbReference type="SUPFAM" id="SSF82895">
    <property type="entry name" value="TSP-1 type 1 repeat"/>
    <property type="match status" value="1"/>
</dbReference>
<dbReference type="InterPro" id="IPR036383">
    <property type="entry name" value="TSP1_rpt_sf"/>
</dbReference>
<name>A0A8B7YDN0_ACAPL</name>